<gene>
    <name evidence="2" type="ORF">METZ01_LOCUS39640</name>
</gene>
<sequence length="23" mass="2705">MTNQKTISRESDLSGQEYQWGFV</sequence>
<evidence type="ECO:0000313" key="2">
    <source>
        <dbReference type="EMBL" id="SUZ86786.1"/>
    </source>
</evidence>
<protein>
    <submittedName>
        <fullName evidence="2">Uncharacterized protein</fullName>
    </submittedName>
</protein>
<dbReference type="AlphaFoldDB" id="A0A381R4U4"/>
<feature type="non-terminal residue" evidence="2">
    <location>
        <position position="23"/>
    </location>
</feature>
<reference evidence="2" key="1">
    <citation type="submission" date="2018-05" db="EMBL/GenBank/DDBJ databases">
        <authorList>
            <person name="Lanie J.A."/>
            <person name="Ng W.-L."/>
            <person name="Kazmierczak K.M."/>
            <person name="Andrzejewski T.M."/>
            <person name="Davidsen T.M."/>
            <person name="Wayne K.J."/>
            <person name="Tettelin H."/>
            <person name="Glass J.I."/>
            <person name="Rusch D."/>
            <person name="Podicherti R."/>
            <person name="Tsui H.-C.T."/>
            <person name="Winkler M.E."/>
        </authorList>
    </citation>
    <scope>NUCLEOTIDE SEQUENCE</scope>
</reference>
<proteinExistence type="predicted"/>
<dbReference type="EMBL" id="UINC01001700">
    <property type="protein sequence ID" value="SUZ86786.1"/>
    <property type="molecule type" value="Genomic_DNA"/>
</dbReference>
<accession>A0A381R4U4</accession>
<feature type="region of interest" description="Disordered" evidence="1">
    <location>
        <begin position="1"/>
        <end position="23"/>
    </location>
</feature>
<name>A0A381R4U4_9ZZZZ</name>
<organism evidence="2">
    <name type="scientific">marine metagenome</name>
    <dbReference type="NCBI Taxonomy" id="408172"/>
    <lineage>
        <taxon>unclassified sequences</taxon>
        <taxon>metagenomes</taxon>
        <taxon>ecological metagenomes</taxon>
    </lineage>
</organism>
<evidence type="ECO:0000256" key="1">
    <source>
        <dbReference type="SAM" id="MobiDB-lite"/>
    </source>
</evidence>